<proteinExistence type="predicted"/>
<evidence type="ECO:0000313" key="1">
    <source>
        <dbReference type="EMBL" id="MEN3931719.1"/>
    </source>
</evidence>
<protein>
    <submittedName>
        <fullName evidence="1">Uncharacterized protein</fullName>
    </submittedName>
</protein>
<name>A0ABV0BLC3_9HYPH</name>
<reference evidence="1 2" key="1">
    <citation type="submission" date="2024-04" db="EMBL/GenBank/DDBJ databases">
        <title>A novel species isolated from cricket.</title>
        <authorList>
            <person name="Wang H.-C."/>
        </authorList>
    </citation>
    <scope>NUCLEOTIDE SEQUENCE [LARGE SCALE GENOMIC DNA]</scope>
    <source>
        <strain evidence="1 2">WL0021</strain>
    </source>
</reference>
<organism evidence="1 2">
    <name type="scientific">Hohaiivirga grylli</name>
    <dbReference type="NCBI Taxonomy" id="3133970"/>
    <lineage>
        <taxon>Bacteria</taxon>
        <taxon>Pseudomonadati</taxon>
        <taxon>Pseudomonadota</taxon>
        <taxon>Alphaproteobacteria</taxon>
        <taxon>Hyphomicrobiales</taxon>
        <taxon>Methylobacteriaceae</taxon>
        <taxon>Hohaiivirga</taxon>
    </lineage>
</organism>
<dbReference type="EMBL" id="JBBYXI010000005">
    <property type="protein sequence ID" value="MEN3931719.1"/>
    <property type="molecule type" value="Genomic_DNA"/>
</dbReference>
<keyword evidence="2" id="KW-1185">Reference proteome</keyword>
<accession>A0ABV0BLC3</accession>
<evidence type="ECO:0000313" key="2">
    <source>
        <dbReference type="Proteomes" id="UP001418637"/>
    </source>
</evidence>
<dbReference type="Proteomes" id="UP001418637">
    <property type="component" value="Unassembled WGS sequence"/>
</dbReference>
<sequence length="73" mass="8079">MISILYVLPGVLEAHLSGDGIVMLATKLCSDVTPNLKVLRHLARDAELDLAERTWRTGWNKVVVHVKLSSITI</sequence>
<comment type="caution">
    <text evidence="1">The sequence shown here is derived from an EMBL/GenBank/DDBJ whole genome shotgun (WGS) entry which is preliminary data.</text>
</comment>
<gene>
    <name evidence="1" type="ORF">WJT86_11700</name>
</gene>